<dbReference type="PROSITE" id="PS50977">
    <property type="entry name" value="HTH_TETR_2"/>
    <property type="match status" value="1"/>
</dbReference>
<dbReference type="SUPFAM" id="SSF48498">
    <property type="entry name" value="Tetracyclin repressor-like, C-terminal domain"/>
    <property type="match status" value="1"/>
</dbReference>
<dbReference type="AlphaFoldDB" id="A0A3A3YVW7"/>
<keyword evidence="1" id="KW-0805">Transcription regulation</keyword>
<evidence type="ECO:0000256" key="1">
    <source>
        <dbReference type="ARBA" id="ARBA00023015"/>
    </source>
</evidence>
<sequence>MAVNERTAYHHGDLRNALVAAGVELARQGGPQAVVLREAARATGVSPTAAYRHFADREALVAAVAGRALGLMARRMQEEAGRTPRRRTRADRALERFRAVGRAYALFAEEEPGLFRTAFGGPSTGIDQDPYDQLVAALDELVAAGALPAARRDGAEVPAWAAVHGAAVLLEGPLAGLPAAERRACLERVLDTVVDGI</sequence>
<accession>A0A3A3YVW7</accession>
<gene>
    <name evidence="6" type="ORF">D5H78_14055</name>
</gene>
<dbReference type="EMBL" id="QZEZ01000006">
    <property type="protein sequence ID" value="RJK94909.1"/>
    <property type="molecule type" value="Genomic_DNA"/>
</dbReference>
<organism evidence="6 7">
    <name type="scientific">Vallicoccus soli</name>
    <dbReference type="NCBI Taxonomy" id="2339232"/>
    <lineage>
        <taxon>Bacteria</taxon>
        <taxon>Bacillati</taxon>
        <taxon>Actinomycetota</taxon>
        <taxon>Actinomycetes</taxon>
        <taxon>Motilibacterales</taxon>
        <taxon>Vallicoccaceae</taxon>
        <taxon>Vallicoccus</taxon>
    </lineage>
</organism>
<dbReference type="Proteomes" id="UP000265614">
    <property type="component" value="Unassembled WGS sequence"/>
</dbReference>
<dbReference type="OrthoDB" id="3173376at2"/>
<dbReference type="SUPFAM" id="SSF46689">
    <property type="entry name" value="Homeodomain-like"/>
    <property type="match status" value="1"/>
</dbReference>
<dbReference type="GO" id="GO:0003700">
    <property type="term" value="F:DNA-binding transcription factor activity"/>
    <property type="evidence" value="ECO:0007669"/>
    <property type="project" value="TreeGrafter"/>
</dbReference>
<dbReference type="InterPro" id="IPR036271">
    <property type="entry name" value="Tet_transcr_reg_TetR-rel_C_sf"/>
</dbReference>
<evidence type="ECO:0000256" key="4">
    <source>
        <dbReference type="PROSITE-ProRule" id="PRU00335"/>
    </source>
</evidence>
<dbReference type="PANTHER" id="PTHR30055">
    <property type="entry name" value="HTH-TYPE TRANSCRIPTIONAL REGULATOR RUTR"/>
    <property type="match status" value="1"/>
</dbReference>
<evidence type="ECO:0000313" key="6">
    <source>
        <dbReference type="EMBL" id="RJK94909.1"/>
    </source>
</evidence>
<dbReference type="Pfam" id="PF13305">
    <property type="entry name" value="TetR_C_33"/>
    <property type="match status" value="1"/>
</dbReference>
<keyword evidence="2 4" id="KW-0238">DNA-binding</keyword>
<feature type="DNA-binding region" description="H-T-H motif" evidence="4">
    <location>
        <begin position="35"/>
        <end position="54"/>
    </location>
</feature>
<dbReference type="Pfam" id="PF00440">
    <property type="entry name" value="TetR_N"/>
    <property type="match status" value="1"/>
</dbReference>
<evidence type="ECO:0000259" key="5">
    <source>
        <dbReference type="PROSITE" id="PS50977"/>
    </source>
</evidence>
<keyword evidence="7" id="KW-1185">Reference proteome</keyword>
<evidence type="ECO:0000256" key="3">
    <source>
        <dbReference type="ARBA" id="ARBA00023163"/>
    </source>
</evidence>
<dbReference type="InterPro" id="IPR001647">
    <property type="entry name" value="HTH_TetR"/>
</dbReference>
<dbReference type="GO" id="GO:0000976">
    <property type="term" value="F:transcription cis-regulatory region binding"/>
    <property type="evidence" value="ECO:0007669"/>
    <property type="project" value="TreeGrafter"/>
</dbReference>
<evidence type="ECO:0000256" key="2">
    <source>
        <dbReference type="ARBA" id="ARBA00023125"/>
    </source>
</evidence>
<name>A0A3A3YVW7_9ACTN</name>
<dbReference type="InterPro" id="IPR025996">
    <property type="entry name" value="MT1864/Rv1816-like_C"/>
</dbReference>
<dbReference type="PANTHER" id="PTHR30055:SF234">
    <property type="entry name" value="HTH-TYPE TRANSCRIPTIONAL REGULATOR BETI"/>
    <property type="match status" value="1"/>
</dbReference>
<reference evidence="6 7" key="1">
    <citation type="submission" date="2018-09" db="EMBL/GenBank/DDBJ databases">
        <title>YIM 75000 draft genome.</title>
        <authorList>
            <person name="Tang S."/>
            <person name="Feng Y."/>
        </authorList>
    </citation>
    <scope>NUCLEOTIDE SEQUENCE [LARGE SCALE GENOMIC DNA]</scope>
    <source>
        <strain evidence="6 7">YIM 75000</strain>
    </source>
</reference>
<dbReference type="InterPro" id="IPR050109">
    <property type="entry name" value="HTH-type_TetR-like_transc_reg"/>
</dbReference>
<feature type="domain" description="HTH tetR-type" evidence="5">
    <location>
        <begin position="12"/>
        <end position="72"/>
    </location>
</feature>
<proteinExistence type="predicted"/>
<evidence type="ECO:0000313" key="7">
    <source>
        <dbReference type="Proteomes" id="UP000265614"/>
    </source>
</evidence>
<dbReference type="Gene3D" id="1.10.357.10">
    <property type="entry name" value="Tetracycline Repressor, domain 2"/>
    <property type="match status" value="1"/>
</dbReference>
<keyword evidence="3" id="KW-0804">Transcription</keyword>
<dbReference type="InterPro" id="IPR009057">
    <property type="entry name" value="Homeodomain-like_sf"/>
</dbReference>
<comment type="caution">
    <text evidence="6">The sequence shown here is derived from an EMBL/GenBank/DDBJ whole genome shotgun (WGS) entry which is preliminary data.</text>
</comment>
<protein>
    <submittedName>
        <fullName evidence="6">TetR/AcrR family transcriptional regulator</fullName>
    </submittedName>
</protein>